<protein>
    <recommendedName>
        <fullName evidence="3">Pectate lyase</fullName>
    </recommendedName>
</protein>
<dbReference type="InterPro" id="IPR012334">
    <property type="entry name" value="Pectin_lyas_fold"/>
</dbReference>
<dbReference type="EMBL" id="MT142917">
    <property type="protein sequence ID" value="QJA90497.1"/>
    <property type="molecule type" value="Genomic_DNA"/>
</dbReference>
<dbReference type="InterPro" id="IPR011050">
    <property type="entry name" value="Pectin_lyase_fold/virulence"/>
</dbReference>
<dbReference type="AlphaFoldDB" id="A0A6M3L6E1"/>
<evidence type="ECO:0000313" key="1">
    <source>
        <dbReference type="EMBL" id="QJA76677.1"/>
    </source>
</evidence>
<name>A0A6M3L6E1_9ZZZZ</name>
<evidence type="ECO:0000313" key="2">
    <source>
        <dbReference type="EMBL" id="QJA90497.1"/>
    </source>
</evidence>
<evidence type="ECO:0008006" key="3">
    <source>
        <dbReference type="Google" id="ProtNLM"/>
    </source>
</evidence>
<accession>A0A6M3L6E1</accession>
<reference evidence="2" key="1">
    <citation type="submission" date="2020-03" db="EMBL/GenBank/DDBJ databases">
        <title>The deep terrestrial virosphere.</title>
        <authorList>
            <person name="Holmfeldt K."/>
            <person name="Nilsson E."/>
            <person name="Simone D."/>
            <person name="Lopez-Fernandez M."/>
            <person name="Wu X."/>
            <person name="de Brujin I."/>
            <person name="Lundin D."/>
            <person name="Andersson A."/>
            <person name="Bertilsson S."/>
            <person name="Dopson M."/>
        </authorList>
    </citation>
    <scope>NUCLEOTIDE SEQUENCE</scope>
    <source>
        <strain evidence="1">MM415A01465</strain>
        <strain evidence="2">MM415B02366</strain>
    </source>
</reference>
<gene>
    <name evidence="1" type="ORF">MM415A01465_0004</name>
    <name evidence="2" type="ORF">MM415B02366_0003</name>
</gene>
<organism evidence="2">
    <name type="scientific">viral metagenome</name>
    <dbReference type="NCBI Taxonomy" id="1070528"/>
    <lineage>
        <taxon>unclassified sequences</taxon>
        <taxon>metagenomes</taxon>
        <taxon>organismal metagenomes</taxon>
    </lineage>
</organism>
<dbReference type="Gene3D" id="2.160.20.10">
    <property type="entry name" value="Single-stranded right-handed beta-helix, Pectin lyase-like"/>
    <property type="match status" value="1"/>
</dbReference>
<dbReference type="EMBL" id="MT142237">
    <property type="protein sequence ID" value="QJA76677.1"/>
    <property type="molecule type" value="Genomic_DNA"/>
</dbReference>
<dbReference type="SUPFAM" id="SSF51126">
    <property type="entry name" value="Pectin lyase-like"/>
    <property type="match status" value="1"/>
</dbReference>
<sequence length="329" mass="34786">MLDIPLLGKIWFCIPSGSSTSLYEDWIRNELDIPAELIFTGATAPTLALGAASAYRNDVICVFPGAYLQAAELAWSKANTHMVGLGGPNQGGDWSEPNVVIYTTGTALASVLNVTGQNCVFRGITFDNYGANAACVSAVKVNKYAATFIDCQIAGNMLSQQDASANCCSLWIAEAGMYPKFINCQIGQDVWGNRTTANAGVIKYETTSGASAGRPNGSDFINCRILSTGDDANCAMVRVTAATAIGRGHRFDNCIFSHFSANAAGTQTLAKAFYTPSTAVQRHIIHLHNCMAIGIDEWQTDDDIVVMADMPIVGTGGGLARNPTTVTGS</sequence>
<proteinExistence type="predicted"/>